<dbReference type="EMBL" id="AP027452">
    <property type="protein sequence ID" value="BDY30819.1"/>
    <property type="molecule type" value="Genomic_DNA"/>
</dbReference>
<dbReference type="Proteomes" id="UP001241092">
    <property type="component" value="Chromosome"/>
</dbReference>
<dbReference type="Proteomes" id="UP000465622">
    <property type="component" value="Chromosome"/>
</dbReference>
<keyword evidence="4" id="KW-1185">Reference proteome</keyword>
<evidence type="ECO:0000313" key="2">
    <source>
        <dbReference type="EMBL" id="BBX35941.1"/>
    </source>
</evidence>
<sequence>MANAFEDLQVLHDNGALYAALSQLQLKEGMEERLGGEFDYAADLAADSMVFTGHSSGAIIQTSVELMASVAPGPQTIVWGRALPNGGRAGAAALLERGKAESLPSLLNDEVPFPGGEDPDDAAELAALEIGAVVAAVTGGGPTYILGVGGGTVVVLLLGFLDFAVPRIDHRFATRVPLGLGAGTVADHRSSIHGLAVMSGWSVDWAQDGRRVELTDAVTGNSATAVFDQYARLTALEASLG</sequence>
<evidence type="ECO:0000313" key="4">
    <source>
        <dbReference type="Proteomes" id="UP000465622"/>
    </source>
</evidence>
<accession>A0AAI8XMN3</accession>
<evidence type="ECO:0000256" key="1">
    <source>
        <dbReference type="SAM" id="Phobius"/>
    </source>
</evidence>
<protein>
    <submittedName>
        <fullName evidence="3">Uncharacterized protein</fullName>
    </submittedName>
</protein>
<dbReference type="Pfam" id="PF21813">
    <property type="entry name" value="DUF6882"/>
    <property type="match status" value="1"/>
</dbReference>
<evidence type="ECO:0000313" key="3">
    <source>
        <dbReference type="EMBL" id="BDY30819.1"/>
    </source>
</evidence>
<dbReference type="InterPro" id="IPR049249">
    <property type="entry name" value="DUF6882"/>
</dbReference>
<name>A0AAI8XMN3_MYCME</name>
<dbReference type="RefSeq" id="WP_036427748.1">
    <property type="nucleotide sequence ID" value="NZ_AP022567.1"/>
</dbReference>
<reference evidence="2 4" key="1">
    <citation type="journal article" date="2019" name="Emerg. Microbes Infect.">
        <title>Comprehensive subspecies identification of 175 nontuberculous mycobacteria species based on 7547 genomic profiles.</title>
        <authorList>
            <person name="Matsumoto Y."/>
            <person name="Kinjo T."/>
            <person name="Motooka D."/>
            <person name="Nabeya D."/>
            <person name="Jung N."/>
            <person name="Uechi K."/>
            <person name="Horii T."/>
            <person name="Iida T."/>
            <person name="Fujita J."/>
            <person name="Nakamura S."/>
        </authorList>
    </citation>
    <scope>NUCLEOTIDE SEQUENCE [LARGE SCALE GENOMIC DNA]</scope>
    <source>
        <strain evidence="2 4">JCM 12375</strain>
    </source>
</reference>
<keyword evidence="1" id="KW-0472">Membrane</keyword>
<keyword evidence="1" id="KW-0812">Transmembrane</keyword>
<proteinExistence type="predicted"/>
<reference evidence="3" key="3">
    <citation type="submission" date="2023-03" db="EMBL/GenBank/DDBJ databases">
        <title>Draft genome sequence of a Mycolicibacterium mageritense strain H4_3_1 isolated from a hybrid biological-inorganic system reactor.</title>
        <authorList>
            <person name="Feng X."/>
            <person name="Kazama D."/>
            <person name="Sato K."/>
            <person name="Kobayashi H."/>
        </authorList>
    </citation>
    <scope>NUCLEOTIDE SEQUENCE</scope>
    <source>
        <strain evidence="3">H4_3_1</strain>
    </source>
</reference>
<feature type="transmembrane region" description="Helical" evidence="1">
    <location>
        <begin position="144"/>
        <end position="165"/>
    </location>
</feature>
<keyword evidence="1" id="KW-1133">Transmembrane helix</keyword>
<reference evidence="2" key="2">
    <citation type="submission" date="2020-02" db="EMBL/GenBank/DDBJ databases">
        <authorList>
            <person name="Matsumoto Y."/>
            <person name="Motooka D."/>
            <person name="Nakamura S."/>
        </authorList>
    </citation>
    <scope>NUCLEOTIDE SEQUENCE</scope>
    <source>
        <strain evidence="2">JCM 12375</strain>
    </source>
</reference>
<evidence type="ECO:0000313" key="5">
    <source>
        <dbReference type="Proteomes" id="UP001241092"/>
    </source>
</evidence>
<gene>
    <name evidence="3" type="ORF">hbim_04765</name>
    <name evidence="2" type="ORF">MMAGJ_52230</name>
</gene>
<dbReference type="EMBL" id="AP022567">
    <property type="protein sequence ID" value="BBX35941.1"/>
    <property type="molecule type" value="Genomic_DNA"/>
</dbReference>
<dbReference type="AlphaFoldDB" id="A0AAI8XMN3"/>
<organism evidence="3 5">
    <name type="scientific">Mycolicibacterium mageritense</name>
    <name type="common">Mycobacterium mageritense</name>
    <dbReference type="NCBI Taxonomy" id="53462"/>
    <lineage>
        <taxon>Bacteria</taxon>
        <taxon>Bacillati</taxon>
        <taxon>Actinomycetota</taxon>
        <taxon>Actinomycetes</taxon>
        <taxon>Mycobacteriales</taxon>
        <taxon>Mycobacteriaceae</taxon>
        <taxon>Mycolicibacterium</taxon>
    </lineage>
</organism>